<feature type="transmembrane region" description="Helical" evidence="8">
    <location>
        <begin position="614"/>
        <end position="634"/>
    </location>
</feature>
<dbReference type="Proteomes" id="UP001500573">
    <property type="component" value="Unassembled WGS sequence"/>
</dbReference>
<evidence type="ECO:0000256" key="8">
    <source>
        <dbReference type="SAM" id="Phobius"/>
    </source>
</evidence>
<keyword evidence="10" id="KW-1185">Reference proteome</keyword>
<reference evidence="10" key="1">
    <citation type="journal article" date="2019" name="Int. J. Syst. Evol. Microbiol.">
        <title>The Global Catalogue of Microorganisms (GCM) 10K type strain sequencing project: providing services to taxonomists for standard genome sequencing and annotation.</title>
        <authorList>
            <consortium name="The Broad Institute Genomics Platform"/>
            <consortium name="The Broad Institute Genome Sequencing Center for Infectious Disease"/>
            <person name="Wu L."/>
            <person name="Ma J."/>
        </authorList>
    </citation>
    <scope>NUCLEOTIDE SEQUENCE [LARGE SCALE GENOMIC DNA]</scope>
    <source>
        <strain evidence="10">JCM 15515</strain>
    </source>
</reference>
<comment type="caution">
    <text evidence="9">The sequence shown here is derived from an EMBL/GenBank/DDBJ whole genome shotgun (WGS) entry which is preliminary data.</text>
</comment>
<dbReference type="InterPro" id="IPR037294">
    <property type="entry name" value="ABC_BtuC-like"/>
</dbReference>
<evidence type="ECO:0000256" key="3">
    <source>
        <dbReference type="ARBA" id="ARBA00022448"/>
    </source>
</evidence>
<feature type="transmembrane region" description="Helical" evidence="8">
    <location>
        <begin position="404"/>
        <end position="423"/>
    </location>
</feature>
<dbReference type="PANTHER" id="PTHR30472">
    <property type="entry name" value="FERRIC ENTEROBACTIN TRANSPORT SYSTEM PERMEASE PROTEIN"/>
    <property type="match status" value="1"/>
</dbReference>
<evidence type="ECO:0000256" key="7">
    <source>
        <dbReference type="ARBA" id="ARBA00023136"/>
    </source>
</evidence>
<feature type="transmembrane region" description="Helical" evidence="8">
    <location>
        <begin position="260"/>
        <end position="281"/>
    </location>
</feature>
<feature type="transmembrane region" description="Helical" evidence="8">
    <location>
        <begin position="429"/>
        <end position="449"/>
    </location>
</feature>
<comment type="similarity">
    <text evidence="2">Belongs to the binding-protein-dependent transport system permease family. FecCD subfamily.</text>
</comment>
<feature type="transmembrane region" description="Helical" evidence="8">
    <location>
        <begin position="77"/>
        <end position="96"/>
    </location>
</feature>
<dbReference type="EMBL" id="BAAAEX010000008">
    <property type="protein sequence ID" value="GAA0777019.1"/>
    <property type="molecule type" value="Genomic_DNA"/>
</dbReference>
<keyword evidence="7 8" id="KW-0472">Membrane</keyword>
<evidence type="ECO:0000256" key="4">
    <source>
        <dbReference type="ARBA" id="ARBA00022475"/>
    </source>
</evidence>
<accession>A0ABP3W7I2</accession>
<feature type="transmembrane region" description="Helical" evidence="8">
    <location>
        <begin position="287"/>
        <end position="307"/>
    </location>
</feature>
<sequence>MPWRICLLSAVLLAVLAGVNLHPQGGPQAALADLLLAQSWWPRLVLALLAGAGLALTGELLQVLLRNPLASATTLGVSSGASLMLILASLFAPGLLAQGMEWSAMLGAGLALALVFCLGWRSGLNPVVLIVIGMTLNLLLGGLSMVLLLFNHEALSGLLIWGAGSLAQQGWDGVRFTMPRLLAAGLCVLFLLPRLRLMGLHEATLRSLGVSVRAVRLSGLVVAVFLTGSLVSCVGVIGFVGLIAPNIMRLAGAARLEARLLPSMLFGALLLACADQLVQAVDAWGSAFVPTGAVTSALGVPLLLWLLTRLRLAGWNVPAFGGSALRTRQAPSLAWPALALVLAALLALSWGQLLDGWQWQSPFSADSLSWRLPRVLAAGCGGLLLAVAGAILQRLTGNPMASPELLGVSSSSAIALVLGVFLLDQPGYLALAGMALSGAGAALLLILLLNRRSQFSAQGVLLTGVALGALYEALRSLLLADGDPRGQQVTAWLSGSTYYATPSGSALLMALTLLLLPLAFLLGRWLDLLPLGEAASRALGVPLQRARLLLLLLAAVFCALATLVVGPLAFIGLVAPHLAYLLGFRRASSQLLAAALVGALVMVLADWLGRQLLFPQEIPAGLMASLVGGAYFLWRMRRGN</sequence>
<dbReference type="CDD" id="cd06550">
    <property type="entry name" value="TM_ABC_iron-siderophores_like"/>
    <property type="match status" value="2"/>
</dbReference>
<gene>
    <name evidence="9" type="primary">fhuB</name>
    <name evidence="9" type="ORF">GCM10009108_12020</name>
</gene>
<evidence type="ECO:0000256" key="5">
    <source>
        <dbReference type="ARBA" id="ARBA00022692"/>
    </source>
</evidence>
<evidence type="ECO:0000256" key="2">
    <source>
        <dbReference type="ARBA" id="ARBA00007935"/>
    </source>
</evidence>
<feature type="transmembrane region" description="Helical" evidence="8">
    <location>
        <begin position="506"/>
        <end position="526"/>
    </location>
</feature>
<dbReference type="RefSeq" id="WP_343836406.1">
    <property type="nucleotide sequence ID" value="NZ_BAAAEX010000008.1"/>
</dbReference>
<evidence type="ECO:0000313" key="10">
    <source>
        <dbReference type="Proteomes" id="UP001500573"/>
    </source>
</evidence>
<evidence type="ECO:0000313" key="9">
    <source>
        <dbReference type="EMBL" id="GAA0777019.1"/>
    </source>
</evidence>
<name>A0ABP3W7I2_9BURK</name>
<dbReference type="NCBIfam" id="NF007866">
    <property type="entry name" value="PRK10577.1-2"/>
    <property type="match status" value="1"/>
</dbReference>
<feature type="transmembrane region" description="Helical" evidence="8">
    <location>
        <begin position="45"/>
        <end position="65"/>
    </location>
</feature>
<feature type="transmembrane region" description="Helical" evidence="8">
    <location>
        <begin position="127"/>
        <end position="148"/>
    </location>
</feature>
<dbReference type="Pfam" id="PF01032">
    <property type="entry name" value="FecCD"/>
    <property type="match status" value="2"/>
</dbReference>
<keyword evidence="5 8" id="KW-0812">Transmembrane</keyword>
<feature type="transmembrane region" description="Helical" evidence="8">
    <location>
        <begin position="333"/>
        <end position="352"/>
    </location>
</feature>
<dbReference type="Gene3D" id="1.10.3470.10">
    <property type="entry name" value="ABC transporter involved in vitamin B12 uptake, BtuC"/>
    <property type="match status" value="2"/>
</dbReference>
<proteinExistence type="inferred from homology"/>
<comment type="subcellular location">
    <subcellularLocation>
        <location evidence="1">Cell membrane</location>
        <topology evidence="1">Multi-pass membrane protein</topology>
    </subcellularLocation>
</comment>
<dbReference type="InterPro" id="IPR000522">
    <property type="entry name" value="ABC_transptr_permease_BtuC"/>
</dbReference>
<keyword evidence="4" id="KW-1003">Cell membrane</keyword>
<evidence type="ECO:0000256" key="1">
    <source>
        <dbReference type="ARBA" id="ARBA00004651"/>
    </source>
</evidence>
<feature type="transmembrane region" description="Helical" evidence="8">
    <location>
        <begin position="546"/>
        <end position="579"/>
    </location>
</feature>
<dbReference type="PANTHER" id="PTHR30472:SF37">
    <property type="entry name" value="FE(3+) DICITRATE TRANSPORT SYSTEM PERMEASE PROTEIN FECD-RELATED"/>
    <property type="match status" value="1"/>
</dbReference>
<evidence type="ECO:0000256" key="6">
    <source>
        <dbReference type="ARBA" id="ARBA00022989"/>
    </source>
</evidence>
<feature type="transmembrane region" description="Helical" evidence="8">
    <location>
        <begin position="102"/>
        <end position="120"/>
    </location>
</feature>
<keyword evidence="3" id="KW-0813">Transport</keyword>
<keyword evidence="6 8" id="KW-1133">Transmembrane helix</keyword>
<dbReference type="SUPFAM" id="SSF81345">
    <property type="entry name" value="ABC transporter involved in vitamin B12 uptake, BtuC"/>
    <property type="match status" value="2"/>
</dbReference>
<protein>
    <submittedName>
        <fullName evidence="9">Fe(3+)-hydroxamate ABC transporter permease FhuB</fullName>
    </submittedName>
</protein>
<feature type="transmembrane region" description="Helical" evidence="8">
    <location>
        <begin position="220"/>
        <end position="248"/>
    </location>
</feature>
<organism evidence="9 10">
    <name type="scientific">Castellaniella ginsengisoli</name>
    <dbReference type="NCBI Taxonomy" id="546114"/>
    <lineage>
        <taxon>Bacteria</taxon>
        <taxon>Pseudomonadati</taxon>
        <taxon>Pseudomonadota</taxon>
        <taxon>Betaproteobacteria</taxon>
        <taxon>Burkholderiales</taxon>
        <taxon>Alcaligenaceae</taxon>
        <taxon>Castellaniella</taxon>
    </lineage>
</organism>
<feature type="transmembrane region" description="Helical" evidence="8">
    <location>
        <begin position="372"/>
        <end position="392"/>
    </location>
</feature>